<dbReference type="InterPro" id="IPR019587">
    <property type="entry name" value="Polyketide_cyclase/dehydratase"/>
</dbReference>
<dbReference type="OrthoDB" id="3779334at2"/>
<dbReference type="Proteomes" id="UP000610124">
    <property type="component" value="Unassembled WGS sequence"/>
</dbReference>
<dbReference type="EMBL" id="JPRF03000014">
    <property type="protein sequence ID" value="OEV38384.1"/>
    <property type="molecule type" value="Genomic_DNA"/>
</dbReference>
<evidence type="ECO:0000313" key="3">
    <source>
        <dbReference type="Proteomes" id="UP000037395"/>
    </source>
</evidence>
<gene>
    <name evidence="1" type="ORF">GCM10010502_42080</name>
    <name evidence="2" type="ORF">HS99_0020960</name>
</gene>
<reference evidence="3" key="3">
    <citation type="submission" date="2016-08" db="EMBL/GenBank/DDBJ databases">
        <title>Sequencing, assembly and comparative genomics of S. aureofaciens ATCC 10762.</title>
        <authorList>
            <person name="Gradnigo J.S."/>
            <person name="Johnson N."/>
            <person name="Somerville G.A."/>
        </authorList>
    </citation>
    <scope>NUCLEOTIDE SEQUENCE [LARGE SCALE GENOMIC DNA]</scope>
    <source>
        <strain evidence="3">ATCC 10762 / DSM 40127 / CCM 3239 / JCM 4008 / LMG 5968 / NBRC 12843 / NCIMB 8234 / A-377</strain>
    </source>
</reference>
<reference evidence="1" key="1">
    <citation type="journal article" date="2014" name="Int. J. Syst. Evol. Microbiol.">
        <title>Complete genome sequence of Corynebacterium casei LMG S-19264T (=DSM 44701T), isolated from a smear-ripened cheese.</title>
        <authorList>
            <consortium name="US DOE Joint Genome Institute (JGI-PGF)"/>
            <person name="Walter F."/>
            <person name="Albersmeier A."/>
            <person name="Kalinowski J."/>
            <person name="Ruckert C."/>
        </authorList>
    </citation>
    <scope>NUCLEOTIDE SEQUENCE</scope>
    <source>
        <strain evidence="1">JCM 4434</strain>
    </source>
</reference>
<keyword evidence="3" id="KW-1185">Reference proteome</keyword>
<dbReference type="GeneID" id="97487243"/>
<reference evidence="1" key="5">
    <citation type="submission" date="2020-09" db="EMBL/GenBank/DDBJ databases">
        <authorList>
            <person name="Sun Q."/>
            <person name="Ohkuma M."/>
        </authorList>
    </citation>
    <scope>NUCLEOTIDE SEQUENCE</scope>
    <source>
        <strain evidence="1">JCM 4434</strain>
    </source>
</reference>
<dbReference type="CDD" id="cd07812">
    <property type="entry name" value="SRPBCC"/>
    <property type="match status" value="1"/>
</dbReference>
<proteinExistence type="predicted"/>
<dbReference type="AlphaFoldDB" id="A0A1E7NCL1"/>
<accession>A0A1E7NCL1</accession>
<reference evidence="2" key="4">
    <citation type="submission" date="2016-08" db="EMBL/GenBank/DDBJ databases">
        <title>Sequencing, Assembly and Comparative Genomics of S. aureofaciens ATCC 10762.</title>
        <authorList>
            <person name="Gradnigo J.S."/>
            <person name="Johnson N."/>
            <person name="Somerville G.A."/>
        </authorList>
    </citation>
    <scope>NUCLEOTIDE SEQUENCE [LARGE SCALE GENOMIC DNA]</scope>
    <source>
        <strain evidence="2">ATCC 10762</strain>
    </source>
</reference>
<dbReference type="Gene3D" id="3.30.530.20">
    <property type="match status" value="1"/>
</dbReference>
<dbReference type="Proteomes" id="UP000037395">
    <property type="component" value="Unassembled WGS sequence"/>
</dbReference>
<evidence type="ECO:0000313" key="2">
    <source>
        <dbReference type="EMBL" id="OEV38384.1"/>
    </source>
</evidence>
<dbReference type="InterPro" id="IPR023393">
    <property type="entry name" value="START-like_dom_sf"/>
</dbReference>
<reference evidence="2 3" key="2">
    <citation type="submission" date="2014-07" db="EMBL/GenBank/DDBJ databases">
        <authorList>
            <person name="Zhang J.E."/>
            <person name="Yang H."/>
            <person name="Guo J."/>
            <person name="Deng Z."/>
            <person name="Luo H."/>
            <person name="Luo M."/>
            <person name="Zhao B."/>
        </authorList>
    </citation>
    <scope>NUCLEOTIDE SEQUENCE [LARGE SCALE GENOMIC DNA]</scope>
    <source>
        <strain evidence="2">ATCC 10762</strain>
        <strain evidence="3">ATCC 10762 / DSM 40127 / CCM 3239 / JCM 4008 / LMG 5968 / NBRC 12843 / NCIMB 8234 / A-377</strain>
    </source>
</reference>
<dbReference type="EMBL" id="BMUB01000009">
    <property type="protein sequence ID" value="GGU85411.1"/>
    <property type="molecule type" value="Genomic_DNA"/>
</dbReference>
<dbReference type="Pfam" id="PF10604">
    <property type="entry name" value="Polyketide_cyc2"/>
    <property type="match status" value="1"/>
</dbReference>
<dbReference type="RefSeq" id="WP_030554449.1">
    <property type="nucleotide sequence ID" value="NZ_BMUB01000009.1"/>
</dbReference>
<protein>
    <submittedName>
        <fullName evidence="2">Polyketide cyclase</fullName>
    </submittedName>
</protein>
<comment type="caution">
    <text evidence="2">The sequence shown here is derived from an EMBL/GenBank/DDBJ whole genome shotgun (WGS) entry which is preliminary data.</text>
</comment>
<name>A0A1E7NCL1_KITAU</name>
<accession>A0A8H9LS98</accession>
<sequence>MRYADGPGAQCEVFVQAPVERVWALVTDIELPARLSPELQRVAWLDGAAGPAVGARFEGHNSRPSMRDWRTVSEVVELAEHRVFAWAVMDADGRFGDPVSEVAGALARWRFDLVPEGGSTRVRHSAVIGPGRSGVVLAIESRPEAEEKIVAFRLGELRTGMAATLEGIKSLAESGG</sequence>
<dbReference type="KEGG" id="kau:B6264_28095"/>
<evidence type="ECO:0000313" key="1">
    <source>
        <dbReference type="EMBL" id="GGU85411.1"/>
    </source>
</evidence>
<organism evidence="2 3">
    <name type="scientific">Kitasatospora aureofaciens</name>
    <name type="common">Streptomyces aureofaciens</name>
    <dbReference type="NCBI Taxonomy" id="1894"/>
    <lineage>
        <taxon>Bacteria</taxon>
        <taxon>Bacillati</taxon>
        <taxon>Actinomycetota</taxon>
        <taxon>Actinomycetes</taxon>
        <taxon>Kitasatosporales</taxon>
        <taxon>Streptomycetaceae</taxon>
        <taxon>Kitasatospora</taxon>
    </lineage>
</organism>
<dbReference type="SUPFAM" id="SSF55961">
    <property type="entry name" value="Bet v1-like"/>
    <property type="match status" value="1"/>
</dbReference>